<feature type="transmembrane region" description="Helical" evidence="7">
    <location>
        <begin position="360"/>
        <end position="379"/>
    </location>
</feature>
<accession>A0ABN2S5I3</accession>
<protein>
    <submittedName>
        <fullName evidence="8">MFS transporter</fullName>
    </submittedName>
</protein>
<evidence type="ECO:0000256" key="5">
    <source>
        <dbReference type="ARBA" id="ARBA00022989"/>
    </source>
</evidence>
<dbReference type="Pfam" id="PF07690">
    <property type="entry name" value="MFS_1"/>
    <property type="match status" value="1"/>
</dbReference>
<dbReference type="InterPro" id="IPR050171">
    <property type="entry name" value="MFS_Transporters"/>
</dbReference>
<dbReference type="EMBL" id="BAAANN010000033">
    <property type="protein sequence ID" value="GAA1980780.1"/>
    <property type="molecule type" value="Genomic_DNA"/>
</dbReference>
<dbReference type="InterPro" id="IPR036259">
    <property type="entry name" value="MFS_trans_sf"/>
</dbReference>
<evidence type="ECO:0000256" key="7">
    <source>
        <dbReference type="SAM" id="Phobius"/>
    </source>
</evidence>
<comment type="subcellular location">
    <subcellularLocation>
        <location evidence="1">Cell membrane</location>
        <topology evidence="1">Multi-pass membrane protein</topology>
    </subcellularLocation>
</comment>
<dbReference type="InterPro" id="IPR011701">
    <property type="entry name" value="MFS"/>
</dbReference>
<name>A0ABN2S5I3_9PSEU</name>
<feature type="transmembrane region" description="Helical" evidence="7">
    <location>
        <begin position="272"/>
        <end position="300"/>
    </location>
</feature>
<feature type="transmembrane region" description="Helical" evidence="7">
    <location>
        <begin position="35"/>
        <end position="57"/>
    </location>
</feature>
<proteinExistence type="predicted"/>
<keyword evidence="9" id="KW-1185">Reference proteome</keyword>
<keyword evidence="5 7" id="KW-1133">Transmembrane helix</keyword>
<dbReference type="SUPFAM" id="SSF103473">
    <property type="entry name" value="MFS general substrate transporter"/>
    <property type="match status" value="1"/>
</dbReference>
<comment type="caution">
    <text evidence="8">The sequence shown here is derived from an EMBL/GenBank/DDBJ whole genome shotgun (WGS) entry which is preliminary data.</text>
</comment>
<evidence type="ECO:0000256" key="2">
    <source>
        <dbReference type="ARBA" id="ARBA00022448"/>
    </source>
</evidence>
<evidence type="ECO:0000256" key="4">
    <source>
        <dbReference type="ARBA" id="ARBA00022692"/>
    </source>
</evidence>
<keyword evidence="2" id="KW-0813">Transport</keyword>
<dbReference type="PANTHER" id="PTHR23517">
    <property type="entry name" value="RESISTANCE PROTEIN MDTM, PUTATIVE-RELATED-RELATED"/>
    <property type="match status" value="1"/>
</dbReference>
<dbReference type="Proteomes" id="UP001501116">
    <property type="component" value="Unassembled WGS sequence"/>
</dbReference>
<keyword evidence="3" id="KW-1003">Cell membrane</keyword>
<evidence type="ECO:0000256" key="1">
    <source>
        <dbReference type="ARBA" id="ARBA00004651"/>
    </source>
</evidence>
<keyword evidence="6 7" id="KW-0472">Membrane</keyword>
<organism evidence="8 9">
    <name type="scientific">Amycolatopsis minnesotensis</name>
    <dbReference type="NCBI Taxonomy" id="337894"/>
    <lineage>
        <taxon>Bacteria</taxon>
        <taxon>Bacillati</taxon>
        <taxon>Actinomycetota</taxon>
        <taxon>Actinomycetes</taxon>
        <taxon>Pseudonocardiales</taxon>
        <taxon>Pseudonocardiaceae</taxon>
        <taxon>Amycolatopsis</taxon>
    </lineage>
</organism>
<evidence type="ECO:0000256" key="6">
    <source>
        <dbReference type="ARBA" id="ARBA00023136"/>
    </source>
</evidence>
<feature type="transmembrane region" description="Helical" evidence="7">
    <location>
        <begin position="197"/>
        <end position="224"/>
    </location>
</feature>
<feature type="transmembrane region" description="Helical" evidence="7">
    <location>
        <begin position="64"/>
        <end position="82"/>
    </location>
</feature>
<dbReference type="PANTHER" id="PTHR23517:SF2">
    <property type="entry name" value="MULTIDRUG RESISTANCE PROTEIN MDTH"/>
    <property type="match status" value="1"/>
</dbReference>
<keyword evidence="4 7" id="KW-0812">Transmembrane</keyword>
<evidence type="ECO:0000256" key="3">
    <source>
        <dbReference type="ARBA" id="ARBA00022475"/>
    </source>
</evidence>
<sequence>MLAVAQLTNSVGDGAYYVTSALYFTRVIGLSPAQVGLGLTISWAAGFLAATPLGHLADRHGPRATSILLALTTSACVGSFLFARSFPAFTGVACLYASSQCGLTAARQALLAGLVTATERTRIRAYLQSSTNAGLAVGAALGGVALRVDTPAAYLAVFGMDVLAFLAAAAVLRRAPHVPPAPVSSGREPKLAVLRDAPYAVVSFLNMLMLLHIPLIGLAIPLWIVERTQAPAWLVSALLVLNTLSVVAFGVHIARRVTGTVTATRSVRRAGLVLLASCAVFAVSSACGSPWVAAAVLLVAAGVQTLGEMMQNAGGWEIGFALAPAGKQGQYQGFFASGFAVARMLGPLLLTTLVLSWGPLGWLLLGVVFAAAGIAMGPATRWAERTRRAGELVTS</sequence>
<feature type="transmembrane region" description="Helical" evidence="7">
    <location>
        <begin position="152"/>
        <end position="172"/>
    </location>
</feature>
<evidence type="ECO:0000313" key="9">
    <source>
        <dbReference type="Proteomes" id="UP001501116"/>
    </source>
</evidence>
<feature type="transmembrane region" description="Helical" evidence="7">
    <location>
        <begin position="230"/>
        <end position="251"/>
    </location>
</feature>
<gene>
    <name evidence="8" type="ORF">GCM10009754_66850</name>
</gene>
<feature type="transmembrane region" description="Helical" evidence="7">
    <location>
        <begin position="126"/>
        <end position="146"/>
    </location>
</feature>
<evidence type="ECO:0000313" key="8">
    <source>
        <dbReference type="EMBL" id="GAA1980780.1"/>
    </source>
</evidence>
<dbReference type="Gene3D" id="1.20.1250.20">
    <property type="entry name" value="MFS general substrate transporter like domains"/>
    <property type="match status" value="1"/>
</dbReference>
<reference evidence="8 9" key="1">
    <citation type="journal article" date="2019" name="Int. J. Syst. Evol. Microbiol.">
        <title>The Global Catalogue of Microorganisms (GCM) 10K type strain sequencing project: providing services to taxonomists for standard genome sequencing and annotation.</title>
        <authorList>
            <consortium name="The Broad Institute Genomics Platform"/>
            <consortium name="The Broad Institute Genome Sequencing Center for Infectious Disease"/>
            <person name="Wu L."/>
            <person name="Ma J."/>
        </authorList>
    </citation>
    <scope>NUCLEOTIDE SEQUENCE [LARGE SCALE GENOMIC DNA]</scope>
    <source>
        <strain evidence="8 9">JCM 14545</strain>
    </source>
</reference>